<evidence type="ECO:0000313" key="1">
    <source>
        <dbReference type="EMBL" id="SVC45287.1"/>
    </source>
</evidence>
<gene>
    <name evidence="1" type="ORF">METZ01_LOCUS298141</name>
</gene>
<organism evidence="1">
    <name type="scientific">marine metagenome</name>
    <dbReference type="NCBI Taxonomy" id="408172"/>
    <lineage>
        <taxon>unclassified sequences</taxon>
        <taxon>metagenomes</taxon>
        <taxon>ecological metagenomes</taxon>
    </lineage>
</organism>
<proteinExistence type="predicted"/>
<dbReference type="EMBL" id="UINC01092035">
    <property type="protein sequence ID" value="SVC45287.1"/>
    <property type="molecule type" value="Genomic_DNA"/>
</dbReference>
<protein>
    <submittedName>
        <fullName evidence="1">Uncharacterized protein</fullName>
    </submittedName>
</protein>
<feature type="non-terminal residue" evidence="1">
    <location>
        <position position="33"/>
    </location>
</feature>
<reference evidence="1" key="1">
    <citation type="submission" date="2018-05" db="EMBL/GenBank/DDBJ databases">
        <authorList>
            <person name="Lanie J.A."/>
            <person name="Ng W.-L."/>
            <person name="Kazmierczak K.M."/>
            <person name="Andrzejewski T.M."/>
            <person name="Davidsen T.M."/>
            <person name="Wayne K.J."/>
            <person name="Tettelin H."/>
            <person name="Glass J.I."/>
            <person name="Rusch D."/>
            <person name="Podicherti R."/>
            <person name="Tsui H.-C.T."/>
            <person name="Winkler M.E."/>
        </authorList>
    </citation>
    <scope>NUCLEOTIDE SEQUENCE</scope>
</reference>
<accession>A0A382MC60</accession>
<name>A0A382MC60_9ZZZZ</name>
<sequence length="33" mass="3865">MYCNTKLFTEFESLQFESVDSTESVLQFLNKGE</sequence>
<dbReference type="AlphaFoldDB" id="A0A382MC60"/>